<keyword evidence="2" id="KW-0677">Repeat</keyword>
<protein>
    <submittedName>
        <fullName evidence="3">Uncharacterized protein</fullName>
    </submittedName>
</protein>
<dbReference type="GO" id="GO:0030515">
    <property type="term" value="F:snoRNA binding"/>
    <property type="evidence" value="ECO:0007669"/>
    <property type="project" value="TreeGrafter"/>
</dbReference>
<name>A0A9P6ABT8_9AGAM</name>
<dbReference type="OrthoDB" id="407922at2759"/>
<evidence type="ECO:0000256" key="2">
    <source>
        <dbReference type="ARBA" id="ARBA00022737"/>
    </source>
</evidence>
<dbReference type="InterPro" id="IPR051570">
    <property type="entry name" value="TBC1_cilium_biogenesis"/>
</dbReference>
<reference evidence="3" key="1">
    <citation type="journal article" date="2020" name="Nat. Commun.">
        <title>Large-scale genome sequencing of mycorrhizal fungi provides insights into the early evolution of symbiotic traits.</title>
        <authorList>
            <person name="Miyauchi S."/>
            <person name="Kiss E."/>
            <person name="Kuo A."/>
            <person name="Drula E."/>
            <person name="Kohler A."/>
            <person name="Sanchez-Garcia M."/>
            <person name="Morin E."/>
            <person name="Andreopoulos B."/>
            <person name="Barry K.W."/>
            <person name="Bonito G."/>
            <person name="Buee M."/>
            <person name="Carver A."/>
            <person name="Chen C."/>
            <person name="Cichocki N."/>
            <person name="Clum A."/>
            <person name="Culley D."/>
            <person name="Crous P.W."/>
            <person name="Fauchery L."/>
            <person name="Girlanda M."/>
            <person name="Hayes R.D."/>
            <person name="Keri Z."/>
            <person name="LaButti K."/>
            <person name="Lipzen A."/>
            <person name="Lombard V."/>
            <person name="Magnuson J."/>
            <person name="Maillard F."/>
            <person name="Murat C."/>
            <person name="Nolan M."/>
            <person name="Ohm R.A."/>
            <person name="Pangilinan J."/>
            <person name="Pereira M.F."/>
            <person name="Perotto S."/>
            <person name="Peter M."/>
            <person name="Pfister S."/>
            <person name="Riley R."/>
            <person name="Sitrit Y."/>
            <person name="Stielow J.B."/>
            <person name="Szollosi G."/>
            <person name="Zifcakova L."/>
            <person name="Stursova M."/>
            <person name="Spatafora J.W."/>
            <person name="Tedersoo L."/>
            <person name="Vaario L.M."/>
            <person name="Yamada A."/>
            <person name="Yan M."/>
            <person name="Wang P."/>
            <person name="Xu J."/>
            <person name="Bruns T."/>
            <person name="Baldrian P."/>
            <person name="Vilgalys R."/>
            <person name="Dunand C."/>
            <person name="Henrissat B."/>
            <person name="Grigoriev I.V."/>
            <person name="Hibbett D."/>
            <person name="Nagy L.G."/>
            <person name="Martin F.M."/>
        </authorList>
    </citation>
    <scope>NUCLEOTIDE SEQUENCE</scope>
    <source>
        <strain evidence="3">UP504</strain>
    </source>
</reference>
<accession>A0A9P6ABT8</accession>
<dbReference type="EMBL" id="MU129606">
    <property type="protein sequence ID" value="KAF9502802.1"/>
    <property type="molecule type" value="Genomic_DNA"/>
</dbReference>
<dbReference type="PANTHER" id="PTHR19853">
    <property type="entry name" value="WD REPEAT CONTAINING PROTEIN 3 WDR3"/>
    <property type="match status" value="1"/>
</dbReference>
<dbReference type="GO" id="GO:0034388">
    <property type="term" value="C:Pwp2p-containing subcomplex of 90S preribosome"/>
    <property type="evidence" value="ECO:0007669"/>
    <property type="project" value="TreeGrafter"/>
</dbReference>
<evidence type="ECO:0000256" key="1">
    <source>
        <dbReference type="ARBA" id="ARBA00022574"/>
    </source>
</evidence>
<proteinExistence type="predicted"/>
<sequence length="648" mass="72456">MDNPLKLNPSIVDAIREELNEIKNTDTLTTGKKALAEENEIIQEPHFSISIEKPKTDLTSEMLATADKWECPTSSTQSTREILEYLSRNGMRPNQTRLLAELTLGKFGGNGYFTLNKWVEIGNGCMFRPEMPELMGLLLDAFGLMCSSTSNSANDGKLAYVPALEDVLVWDIGKKTIDTFTTGYAGGSIRLRSASTSAVVVGLNGPKKAFTPRYHSKKLVPDWCRVLKIPSPLFGTYWLELDCSDTFIKLWDLSTQHYTNARLSHRYGHSLSITTRIFSLLEWRWRAQGVANKLYLPRGWDEGDRIWRDFHDDLSPFELPTAFTASGFANCTPSKSTVPCRAIARSLVEIFRDEVRKKQVRRQKRDEEKGKAFSMKKQVREEAFKSRMIPPSPSLGRVCGVQLVAIRRSGVEFPGRSLKVWNSKTTLHQPFSSLDLLYFAKIAVGTKSGDIPSSALIDTVKSHEGALWSMLVHLDGKALARISKGDRGHSHYLWTASKDKLLKYWGGDKFPNWCRSVSSVDTLARSDAPIGSGVADAQVEGAEAGIVSKQTSDTLMAGERIIEAIEVADHERETFRAYYEVRAASRDPESLPVPGRHAILAAPDISPEMYVLRVVEKVRSTVLFDALLVLPFGKVVSVLEYLNEWALR</sequence>
<keyword evidence="1" id="KW-0853">WD repeat</keyword>
<gene>
    <name evidence="3" type="ORF">BS47DRAFT_1370006</name>
</gene>
<evidence type="ECO:0000313" key="4">
    <source>
        <dbReference type="Proteomes" id="UP000886523"/>
    </source>
</evidence>
<evidence type="ECO:0000313" key="3">
    <source>
        <dbReference type="EMBL" id="KAF9502802.1"/>
    </source>
</evidence>
<dbReference type="GO" id="GO:0032040">
    <property type="term" value="C:small-subunit processome"/>
    <property type="evidence" value="ECO:0007669"/>
    <property type="project" value="TreeGrafter"/>
</dbReference>
<keyword evidence="4" id="KW-1185">Reference proteome</keyword>
<dbReference type="GO" id="GO:0030490">
    <property type="term" value="P:maturation of SSU-rRNA"/>
    <property type="evidence" value="ECO:0007669"/>
    <property type="project" value="TreeGrafter"/>
</dbReference>
<organism evidence="3 4">
    <name type="scientific">Hydnum rufescens UP504</name>
    <dbReference type="NCBI Taxonomy" id="1448309"/>
    <lineage>
        <taxon>Eukaryota</taxon>
        <taxon>Fungi</taxon>
        <taxon>Dikarya</taxon>
        <taxon>Basidiomycota</taxon>
        <taxon>Agaricomycotina</taxon>
        <taxon>Agaricomycetes</taxon>
        <taxon>Cantharellales</taxon>
        <taxon>Hydnaceae</taxon>
        <taxon>Hydnum</taxon>
    </lineage>
</organism>
<dbReference type="PANTHER" id="PTHR19853:SF0">
    <property type="entry name" value="WD REPEAT-CONTAINING PROTEIN 3"/>
    <property type="match status" value="1"/>
</dbReference>
<feature type="non-terminal residue" evidence="3">
    <location>
        <position position="648"/>
    </location>
</feature>
<dbReference type="Proteomes" id="UP000886523">
    <property type="component" value="Unassembled WGS sequence"/>
</dbReference>
<dbReference type="AlphaFoldDB" id="A0A9P6ABT8"/>
<comment type="caution">
    <text evidence="3">The sequence shown here is derived from an EMBL/GenBank/DDBJ whole genome shotgun (WGS) entry which is preliminary data.</text>
</comment>